<reference evidence="1 2" key="1">
    <citation type="submission" date="2017-09" db="EMBL/GenBank/DDBJ databases">
        <title>Large-scale bioinformatics analysis of Bacillus genomes uncovers conserved roles of natural products in bacterial physiology.</title>
        <authorList>
            <consortium name="Agbiome Team Llc"/>
            <person name="Bleich R.M."/>
            <person name="Grubbs K.J."/>
            <person name="Santa Maria K.C."/>
            <person name="Allen S.E."/>
            <person name="Farag S."/>
            <person name="Shank E.A."/>
            <person name="Bowers A."/>
        </authorList>
    </citation>
    <scope>NUCLEOTIDE SEQUENCE [LARGE SCALE GENOMIC DNA]</scope>
    <source>
        <strain evidence="1 2">AFS092789</strain>
    </source>
</reference>
<comment type="caution">
    <text evidence="1">The sequence shown here is derived from an EMBL/GenBank/DDBJ whole genome shotgun (WGS) entry which is preliminary data.</text>
</comment>
<protein>
    <submittedName>
        <fullName evidence="1">Uncharacterized protein</fullName>
    </submittedName>
</protein>
<organism evidence="1 2">
    <name type="scientific">Bacillus cereus</name>
    <dbReference type="NCBI Taxonomy" id="1396"/>
    <lineage>
        <taxon>Bacteria</taxon>
        <taxon>Bacillati</taxon>
        <taxon>Bacillota</taxon>
        <taxon>Bacilli</taxon>
        <taxon>Bacillales</taxon>
        <taxon>Bacillaceae</taxon>
        <taxon>Bacillus</taxon>
        <taxon>Bacillus cereus group</taxon>
    </lineage>
</organism>
<gene>
    <name evidence="1" type="ORF">CON36_36355</name>
</gene>
<accession>A0A9X6SSB3</accession>
<dbReference type="AlphaFoldDB" id="A0A9X6SSB3"/>
<evidence type="ECO:0000313" key="2">
    <source>
        <dbReference type="Proteomes" id="UP000219922"/>
    </source>
</evidence>
<dbReference type="Proteomes" id="UP000219922">
    <property type="component" value="Unassembled WGS sequence"/>
</dbReference>
<sequence length="179" mass="21979">METVIFESVDNQNIWRNYIEENRLKYLMELGEIVEKIEELNIDRIRLMKEDFERNEDDLLNNKKYLYKDMNYKVSLYTLEIMFRIEDKIIPLKKMEISNEYISDEMPSFEFVVIGERKNEFTVEKEKEEAIKRFMYNLGISIDEQMEIIMERFFIRFFPVLEKAYLYDTNILDRHLAKC</sequence>
<dbReference type="EMBL" id="NVMX01000302">
    <property type="protein sequence ID" value="PDZ93968.1"/>
    <property type="molecule type" value="Genomic_DNA"/>
</dbReference>
<proteinExistence type="predicted"/>
<evidence type="ECO:0000313" key="1">
    <source>
        <dbReference type="EMBL" id="PDZ93968.1"/>
    </source>
</evidence>
<dbReference type="RefSeq" id="WP_098007417.1">
    <property type="nucleotide sequence ID" value="NZ_NVMX01000302.1"/>
</dbReference>
<name>A0A9X6SSB3_BACCE</name>